<keyword evidence="5 7" id="KW-0408">Iron</keyword>
<name>A0A5C7H2X5_9ROSI</name>
<accession>A0A5C7H2X5</accession>
<keyword evidence="9" id="KW-0472">Membrane</keyword>
<comment type="cofactor">
    <cofactor evidence="7">
        <name>heme</name>
        <dbReference type="ChEBI" id="CHEBI:30413"/>
    </cofactor>
</comment>
<gene>
    <name evidence="10" type="ORF">EZV62_023847</name>
</gene>
<dbReference type="OrthoDB" id="2789670at2759"/>
<dbReference type="Gene3D" id="1.10.630.10">
    <property type="entry name" value="Cytochrome P450"/>
    <property type="match status" value="1"/>
</dbReference>
<dbReference type="InterPro" id="IPR002401">
    <property type="entry name" value="Cyt_P450_E_grp-I"/>
</dbReference>
<dbReference type="AlphaFoldDB" id="A0A5C7H2X5"/>
<keyword evidence="4 8" id="KW-0560">Oxidoreductase</keyword>
<evidence type="ECO:0008006" key="12">
    <source>
        <dbReference type="Google" id="ProtNLM"/>
    </source>
</evidence>
<keyword evidence="11" id="KW-1185">Reference proteome</keyword>
<evidence type="ECO:0000256" key="7">
    <source>
        <dbReference type="PIRSR" id="PIRSR602401-1"/>
    </source>
</evidence>
<evidence type="ECO:0000256" key="1">
    <source>
        <dbReference type="ARBA" id="ARBA00010617"/>
    </source>
</evidence>
<evidence type="ECO:0000313" key="11">
    <source>
        <dbReference type="Proteomes" id="UP000323000"/>
    </source>
</evidence>
<dbReference type="PROSITE" id="PS00086">
    <property type="entry name" value="CYTOCHROME_P450"/>
    <property type="match status" value="1"/>
</dbReference>
<dbReference type="PANTHER" id="PTHR47947:SF19">
    <property type="entry name" value="CYTOCHROME P450 82C3-RELATED"/>
    <property type="match status" value="1"/>
</dbReference>
<evidence type="ECO:0000313" key="10">
    <source>
        <dbReference type="EMBL" id="TXG51323.1"/>
    </source>
</evidence>
<keyword evidence="2 7" id="KW-0349">Heme</keyword>
<evidence type="ECO:0000256" key="9">
    <source>
        <dbReference type="SAM" id="Phobius"/>
    </source>
</evidence>
<keyword evidence="3 7" id="KW-0479">Metal-binding</keyword>
<evidence type="ECO:0000256" key="8">
    <source>
        <dbReference type="RuleBase" id="RU000461"/>
    </source>
</evidence>
<keyword evidence="6 8" id="KW-0503">Monooxygenase</keyword>
<dbReference type="SUPFAM" id="SSF48264">
    <property type="entry name" value="Cytochrome P450"/>
    <property type="match status" value="1"/>
</dbReference>
<dbReference type="InterPro" id="IPR001128">
    <property type="entry name" value="Cyt_P450"/>
</dbReference>
<comment type="similarity">
    <text evidence="1 8">Belongs to the cytochrome P450 family.</text>
</comment>
<dbReference type="FunFam" id="1.10.630.10:FF:000026">
    <property type="entry name" value="Cytochrome P450 82C4"/>
    <property type="match status" value="1"/>
</dbReference>
<feature type="binding site" description="axial binding residue" evidence="7">
    <location>
        <position position="463"/>
    </location>
    <ligand>
        <name>heme</name>
        <dbReference type="ChEBI" id="CHEBI:30413"/>
    </ligand>
    <ligandPart>
        <name>Fe</name>
        <dbReference type="ChEBI" id="CHEBI:18248"/>
    </ligandPart>
</feature>
<sequence length="525" mass="59556">MEFLLSSQTLHFLAALSTFAIFLISFSLISKNVMMMIINRCKKRITPPEASGAWPVIGHLHLLGGPEPDHRVLAKMADKYGPIFTIKMGVYQTLVVSNWKNAKECFSGTNDKVFANRPKTLAIEILSHNFSMFGFASYGPYWRQCRKIATLELLSNNRLEKLKHVRETEMETSMKELYNKISSTNKVSVEMKRWFGDITLNVILRIIIGKRWSSTSQEDGLKDELKKFFEMVGKVLLSDALPFLRWFDLRGAESSLMKKTAKELDIAIQGWLEEHKRKRVVKGEEDDFMDVMLAILPDFATQFPDHDADTIIKTTCLNLILAATDTTSVTLTWALTLLLNHRNVLNKVQNELDIHVGSKRQVKESDLKNLVYLQAILKEAMRLYPAGPLSVSHESSEDCTISGYHVPAGTRLLVNLWKIHRDPSVWSEPCEFIPERFLTTHKDFDVRGHNFEYMPFSSGRRICPGVSFALQVAQLTLASLFHGFDLETPFDEAVDMREGIGLTIDKVSPLHVLLSPRLSASVYGG</sequence>
<comment type="caution">
    <text evidence="10">The sequence shown here is derived from an EMBL/GenBank/DDBJ whole genome shotgun (WGS) entry which is preliminary data.</text>
</comment>
<dbReference type="GO" id="GO:0020037">
    <property type="term" value="F:heme binding"/>
    <property type="evidence" value="ECO:0007669"/>
    <property type="project" value="InterPro"/>
</dbReference>
<evidence type="ECO:0000256" key="2">
    <source>
        <dbReference type="ARBA" id="ARBA00022617"/>
    </source>
</evidence>
<keyword evidence="9" id="KW-0812">Transmembrane</keyword>
<evidence type="ECO:0000256" key="4">
    <source>
        <dbReference type="ARBA" id="ARBA00023002"/>
    </source>
</evidence>
<reference evidence="11" key="1">
    <citation type="journal article" date="2019" name="Gigascience">
        <title>De novo genome assembly of the endangered Acer yangbiense, a plant species with extremely small populations endemic to Yunnan Province, China.</title>
        <authorList>
            <person name="Yang J."/>
            <person name="Wariss H.M."/>
            <person name="Tao L."/>
            <person name="Zhang R."/>
            <person name="Yun Q."/>
            <person name="Hollingsworth P."/>
            <person name="Dao Z."/>
            <person name="Luo G."/>
            <person name="Guo H."/>
            <person name="Ma Y."/>
            <person name="Sun W."/>
        </authorList>
    </citation>
    <scope>NUCLEOTIDE SEQUENCE [LARGE SCALE GENOMIC DNA]</scope>
    <source>
        <strain evidence="11">cv. Malutang</strain>
    </source>
</reference>
<proteinExistence type="inferred from homology"/>
<evidence type="ECO:0000256" key="6">
    <source>
        <dbReference type="ARBA" id="ARBA00023033"/>
    </source>
</evidence>
<dbReference type="InterPro" id="IPR036396">
    <property type="entry name" value="Cyt_P450_sf"/>
</dbReference>
<dbReference type="InterPro" id="IPR017972">
    <property type="entry name" value="Cyt_P450_CS"/>
</dbReference>
<evidence type="ECO:0000256" key="5">
    <source>
        <dbReference type="ARBA" id="ARBA00023004"/>
    </source>
</evidence>
<dbReference type="Proteomes" id="UP000323000">
    <property type="component" value="Chromosome 11"/>
</dbReference>
<dbReference type="PRINTS" id="PR00385">
    <property type="entry name" value="P450"/>
</dbReference>
<dbReference type="InterPro" id="IPR050651">
    <property type="entry name" value="Plant_Cytochrome_P450_Monoox"/>
</dbReference>
<dbReference type="GO" id="GO:0005506">
    <property type="term" value="F:iron ion binding"/>
    <property type="evidence" value="ECO:0007669"/>
    <property type="project" value="InterPro"/>
</dbReference>
<keyword evidence="9" id="KW-1133">Transmembrane helix</keyword>
<feature type="transmembrane region" description="Helical" evidence="9">
    <location>
        <begin position="12"/>
        <end position="34"/>
    </location>
</feature>
<organism evidence="10 11">
    <name type="scientific">Acer yangbiense</name>
    <dbReference type="NCBI Taxonomy" id="1000413"/>
    <lineage>
        <taxon>Eukaryota</taxon>
        <taxon>Viridiplantae</taxon>
        <taxon>Streptophyta</taxon>
        <taxon>Embryophyta</taxon>
        <taxon>Tracheophyta</taxon>
        <taxon>Spermatophyta</taxon>
        <taxon>Magnoliopsida</taxon>
        <taxon>eudicotyledons</taxon>
        <taxon>Gunneridae</taxon>
        <taxon>Pentapetalae</taxon>
        <taxon>rosids</taxon>
        <taxon>malvids</taxon>
        <taxon>Sapindales</taxon>
        <taxon>Sapindaceae</taxon>
        <taxon>Hippocastanoideae</taxon>
        <taxon>Acereae</taxon>
        <taxon>Acer</taxon>
    </lineage>
</organism>
<dbReference type="GO" id="GO:0016709">
    <property type="term" value="F:oxidoreductase activity, acting on paired donors, with incorporation or reduction of molecular oxygen, NAD(P)H as one donor, and incorporation of one atom of oxygen"/>
    <property type="evidence" value="ECO:0007669"/>
    <property type="project" value="UniProtKB-ARBA"/>
</dbReference>
<protein>
    <recommendedName>
        <fullName evidence="12">Cytochrome P450</fullName>
    </recommendedName>
</protein>
<dbReference type="PRINTS" id="PR00463">
    <property type="entry name" value="EP450I"/>
</dbReference>
<dbReference type="EMBL" id="VAHF01000011">
    <property type="protein sequence ID" value="TXG51323.1"/>
    <property type="molecule type" value="Genomic_DNA"/>
</dbReference>
<dbReference type="PANTHER" id="PTHR47947">
    <property type="entry name" value="CYTOCHROME P450 82C3-RELATED"/>
    <property type="match status" value="1"/>
</dbReference>
<evidence type="ECO:0000256" key="3">
    <source>
        <dbReference type="ARBA" id="ARBA00022723"/>
    </source>
</evidence>
<dbReference type="Pfam" id="PF00067">
    <property type="entry name" value="p450"/>
    <property type="match status" value="1"/>
</dbReference>